<reference evidence="2" key="1">
    <citation type="submission" date="2024-05" db="EMBL/GenBank/DDBJ databases">
        <title>Alkalihalobacillus sp. strain MEB203 novel alkaliphilic bacterium from Lonar Lake, India.</title>
        <authorList>
            <person name="Joshi A."/>
            <person name="Thite S."/>
            <person name="Mengade P."/>
        </authorList>
    </citation>
    <scope>NUCLEOTIDE SEQUENCE</scope>
    <source>
        <strain evidence="2">MEB 203</strain>
    </source>
</reference>
<dbReference type="SUPFAM" id="SSF54106">
    <property type="entry name" value="LysM domain"/>
    <property type="match status" value="1"/>
</dbReference>
<dbReference type="InterPro" id="IPR018392">
    <property type="entry name" value="LysM"/>
</dbReference>
<dbReference type="RefSeq" id="WP_275118305.1">
    <property type="nucleotide sequence ID" value="NZ_JAOTPO010000005.1"/>
</dbReference>
<organism evidence="2 3">
    <name type="scientific">Alkalihalobacterium chitinilyticum</name>
    <dbReference type="NCBI Taxonomy" id="2980103"/>
    <lineage>
        <taxon>Bacteria</taxon>
        <taxon>Bacillati</taxon>
        <taxon>Bacillota</taxon>
        <taxon>Bacilli</taxon>
        <taxon>Bacillales</taxon>
        <taxon>Bacillaceae</taxon>
        <taxon>Alkalihalobacterium</taxon>
    </lineage>
</organism>
<gene>
    <name evidence="2" type="ORF">N7Z68_09850</name>
</gene>
<feature type="domain" description="LysM" evidence="1">
    <location>
        <begin position="2"/>
        <end position="47"/>
    </location>
</feature>
<dbReference type="InterPro" id="IPR036779">
    <property type="entry name" value="LysM_dom_sf"/>
</dbReference>
<proteinExistence type="predicted"/>
<name>A0ABT5VE10_9BACI</name>
<protein>
    <submittedName>
        <fullName evidence="2">LysM domain-containing protein</fullName>
    </submittedName>
</protein>
<comment type="caution">
    <text evidence="2">The sequence shown here is derived from an EMBL/GenBank/DDBJ whole genome shotgun (WGS) entry which is preliminary data.</text>
</comment>
<dbReference type="SMART" id="SM00257">
    <property type="entry name" value="LysM"/>
    <property type="match status" value="1"/>
</dbReference>
<dbReference type="PROSITE" id="PS51782">
    <property type="entry name" value="LYSM"/>
    <property type="match status" value="1"/>
</dbReference>
<evidence type="ECO:0000313" key="3">
    <source>
        <dbReference type="Proteomes" id="UP001148125"/>
    </source>
</evidence>
<dbReference type="Proteomes" id="UP001148125">
    <property type="component" value="Unassembled WGS sequence"/>
</dbReference>
<dbReference type="Gene3D" id="3.10.350.10">
    <property type="entry name" value="LysM domain"/>
    <property type="match status" value="1"/>
</dbReference>
<accession>A0ABT5VE10</accession>
<evidence type="ECO:0000313" key="2">
    <source>
        <dbReference type="EMBL" id="MDE5413691.1"/>
    </source>
</evidence>
<sequence length="174" mass="20311">MRTHHCQAGETLYLLADHYKVDLDMLLDLNKHIQDPTNIMAGTQVFIPDQMMGGMMPDINGGKGNVCAHVSEEPVQYVQLQYTQWPSQDYALGYGSHTTLTPGYYGWESIHQRQEQETNITDQREATAPQENQHQANYQQYPNYAYPYQPQVNSGYHTYPNWNGQYMYNQQRYY</sequence>
<evidence type="ECO:0000259" key="1">
    <source>
        <dbReference type="PROSITE" id="PS51782"/>
    </source>
</evidence>
<keyword evidence="3" id="KW-1185">Reference proteome</keyword>
<dbReference type="EMBL" id="JAOTPO010000005">
    <property type="protein sequence ID" value="MDE5413691.1"/>
    <property type="molecule type" value="Genomic_DNA"/>
</dbReference>
<dbReference type="Pfam" id="PF01476">
    <property type="entry name" value="LysM"/>
    <property type="match status" value="1"/>
</dbReference>